<evidence type="ECO:0000313" key="3">
    <source>
        <dbReference type="EMBL" id="CEM52502.1"/>
    </source>
</evidence>
<dbReference type="VEuPathDB" id="CryptoDB:Cvel_11317"/>
<feature type="compositionally biased region" description="Polar residues" evidence="1">
    <location>
        <begin position="90"/>
        <end position="103"/>
    </location>
</feature>
<dbReference type="GO" id="GO:0016747">
    <property type="term" value="F:acyltransferase activity, transferring groups other than amino-acyl groups"/>
    <property type="evidence" value="ECO:0007669"/>
    <property type="project" value="InterPro"/>
</dbReference>
<name>A0A0G4I658_9ALVE</name>
<evidence type="ECO:0000259" key="2">
    <source>
        <dbReference type="Pfam" id="PF00583"/>
    </source>
</evidence>
<accession>A0A0G4I658</accession>
<feature type="region of interest" description="Disordered" evidence="1">
    <location>
        <begin position="63"/>
        <end position="103"/>
    </location>
</feature>
<feature type="region of interest" description="Disordered" evidence="1">
    <location>
        <begin position="155"/>
        <end position="182"/>
    </location>
</feature>
<proteinExistence type="predicted"/>
<dbReference type="SUPFAM" id="SSF55729">
    <property type="entry name" value="Acyl-CoA N-acyltransferases (Nat)"/>
    <property type="match status" value="1"/>
</dbReference>
<dbReference type="CDD" id="cd04301">
    <property type="entry name" value="NAT_SF"/>
    <property type="match status" value="1"/>
</dbReference>
<reference evidence="3" key="1">
    <citation type="submission" date="2014-11" db="EMBL/GenBank/DDBJ databases">
        <authorList>
            <person name="Otto D Thomas"/>
            <person name="Naeem Raeece"/>
        </authorList>
    </citation>
    <scope>NUCLEOTIDE SEQUENCE</scope>
</reference>
<protein>
    <recommendedName>
        <fullName evidence="2">N-acetyltransferase domain-containing protein</fullName>
    </recommendedName>
</protein>
<dbReference type="AlphaFoldDB" id="A0A0G4I658"/>
<evidence type="ECO:0000256" key="1">
    <source>
        <dbReference type="SAM" id="MobiDB-lite"/>
    </source>
</evidence>
<dbReference type="Pfam" id="PF00583">
    <property type="entry name" value="Acetyltransf_1"/>
    <property type="match status" value="1"/>
</dbReference>
<dbReference type="InterPro" id="IPR016181">
    <property type="entry name" value="Acyl_CoA_acyltransferase"/>
</dbReference>
<dbReference type="EMBL" id="CDMZ01005269">
    <property type="protein sequence ID" value="CEM52502.1"/>
    <property type="molecule type" value="Genomic_DNA"/>
</dbReference>
<gene>
    <name evidence="3" type="ORF">Cvel_11317</name>
</gene>
<feature type="domain" description="N-acetyltransferase" evidence="2">
    <location>
        <begin position="105"/>
        <end position="152"/>
    </location>
</feature>
<organism evidence="3">
    <name type="scientific">Chromera velia CCMP2878</name>
    <dbReference type="NCBI Taxonomy" id="1169474"/>
    <lineage>
        <taxon>Eukaryota</taxon>
        <taxon>Sar</taxon>
        <taxon>Alveolata</taxon>
        <taxon>Colpodellida</taxon>
        <taxon>Chromeraceae</taxon>
        <taxon>Chromera</taxon>
    </lineage>
</organism>
<feature type="compositionally biased region" description="Polar residues" evidence="1">
    <location>
        <begin position="171"/>
        <end position="182"/>
    </location>
</feature>
<feature type="compositionally biased region" description="Basic and acidic residues" evidence="1">
    <location>
        <begin position="80"/>
        <end position="89"/>
    </location>
</feature>
<dbReference type="InterPro" id="IPR000182">
    <property type="entry name" value="GNAT_dom"/>
</dbReference>
<dbReference type="Gene3D" id="3.40.630.30">
    <property type="match status" value="2"/>
</dbReference>
<sequence length="272" mass="29552">MLRHVAEKAVVAGVRFRKPTVDDGAAITELVRSAGTLEPNTTYAYLLLAFFFSDTCVVAEADGHPPHAGEDAGPPQCRGVDNEKEREETGTCTQSDRTSTAPSSSLLGCALGFRLPRDPSVLFLWQVEVHPSQRQRGLARALVLHLLAQVEEAPLSNASPSLPDRVRESKSNGTAGASNCVNWSNGKEPQTIRLSRLQCTIAPSNVASNRLFDGVARALQGECTKGLVQEGGNKEIRQSMPLIAREHFFLAEHFGDDQHEEELLITIQLSSK</sequence>